<dbReference type="Proteomes" id="UP000289340">
    <property type="component" value="Chromosome 9"/>
</dbReference>
<keyword evidence="3" id="KW-1185">Reference proteome</keyword>
<dbReference type="AlphaFoldDB" id="A0A445IWV0"/>
<sequence length="156" mass="16156">MTLKYFITFLLIAAMAINIPQTLAQLGILSGLLGSVSNIQGTVFCTSKDNMGVKGASVPVFPNAQVQLVCGGKELSNAKTNDDGTFSMMMDPLLLDLASLLSGCNLVVATPLSNCNAKLPSTGGLISTLNFAGITSVGTQTMANIIPSGFHFLPSI</sequence>
<dbReference type="PANTHER" id="PTHR34458:SF5">
    <property type="entry name" value="POLLEN OLE E 1 ALLERGEN AND EXTENSIN FAMILY PROTEIN"/>
    <property type="match status" value="1"/>
</dbReference>
<evidence type="ECO:0000313" key="2">
    <source>
        <dbReference type="EMBL" id="RZB90566.1"/>
    </source>
</evidence>
<evidence type="ECO:0000256" key="1">
    <source>
        <dbReference type="SAM" id="SignalP"/>
    </source>
</evidence>
<keyword evidence="1" id="KW-0732">Signal</keyword>
<comment type="caution">
    <text evidence="2">The sequence shown here is derived from an EMBL/GenBank/DDBJ whole genome shotgun (WGS) entry which is preliminary data.</text>
</comment>
<gene>
    <name evidence="2" type="ORF">D0Y65_023161</name>
</gene>
<reference evidence="2 3" key="1">
    <citation type="submission" date="2018-09" db="EMBL/GenBank/DDBJ databases">
        <title>A high-quality reference genome of wild soybean provides a powerful tool to mine soybean genomes.</title>
        <authorList>
            <person name="Xie M."/>
            <person name="Chung C.Y.L."/>
            <person name="Li M.-W."/>
            <person name="Wong F.-L."/>
            <person name="Chan T.-F."/>
            <person name="Lam H.-M."/>
        </authorList>
    </citation>
    <scope>NUCLEOTIDE SEQUENCE [LARGE SCALE GENOMIC DNA]</scope>
    <source>
        <strain evidence="3">cv. W05</strain>
        <tissue evidence="2">Hypocotyl of etiolated seedlings</tissue>
    </source>
</reference>
<dbReference type="PANTHER" id="PTHR34458">
    <property type="entry name" value="POLLEN OLE E 1 ALLERGEN AND EXTENSIN FAMILY PROTEIN-RELATED"/>
    <property type="match status" value="1"/>
</dbReference>
<dbReference type="EMBL" id="QZWG01000009">
    <property type="protein sequence ID" value="RZB90566.1"/>
    <property type="molecule type" value="Genomic_DNA"/>
</dbReference>
<name>A0A445IWV0_GLYSO</name>
<feature type="signal peptide" evidence="1">
    <location>
        <begin position="1"/>
        <end position="24"/>
    </location>
</feature>
<accession>A0A445IWV0</accession>
<feature type="chain" id="PRO_5019454014" evidence="1">
    <location>
        <begin position="25"/>
        <end position="156"/>
    </location>
</feature>
<organism evidence="2 3">
    <name type="scientific">Glycine soja</name>
    <name type="common">Wild soybean</name>
    <dbReference type="NCBI Taxonomy" id="3848"/>
    <lineage>
        <taxon>Eukaryota</taxon>
        <taxon>Viridiplantae</taxon>
        <taxon>Streptophyta</taxon>
        <taxon>Embryophyta</taxon>
        <taxon>Tracheophyta</taxon>
        <taxon>Spermatophyta</taxon>
        <taxon>Magnoliopsida</taxon>
        <taxon>eudicotyledons</taxon>
        <taxon>Gunneridae</taxon>
        <taxon>Pentapetalae</taxon>
        <taxon>rosids</taxon>
        <taxon>fabids</taxon>
        <taxon>Fabales</taxon>
        <taxon>Fabaceae</taxon>
        <taxon>Papilionoideae</taxon>
        <taxon>50 kb inversion clade</taxon>
        <taxon>NPAAA clade</taxon>
        <taxon>indigoferoid/millettioid clade</taxon>
        <taxon>Phaseoleae</taxon>
        <taxon>Glycine</taxon>
        <taxon>Glycine subgen. Soja</taxon>
    </lineage>
</organism>
<proteinExistence type="predicted"/>
<dbReference type="InterPro" id="IPR040404">
    <property type="entry name" value="Phylloplanin-like"/>
</dbReference>
<evidence type="ECO:0000313" key="3">
    <source>
        <dbReference type="Proteomes" id="UP000289340"/>
    </source>
</evidence>
<protein>
    <submittedName>
        <fullName evidence="2">Phylloplanin</fullName>
    </submittedName>
</protein>
<dbReference type="Gramene" id="XM_028324622.1">
    <property type="protein sequence ID" value="XP_028180423.1"/>
    <property type="gene ID" value="LOC114367442"/>
</dbReference>